<comment type="function">
    <text evidence="6 8 9">Necessary for efficient RNA polymerase transcription elongation past template-encoded arresting sites. The arresting sites in DNA have the property of trapping a certain fraction of elongating RNA polymerases that pass through, resulting in locked ternary complexes. Cleavage of the nascent transcript by cleavage factors such as GreA or GreB allows the resumption of elongation from the new 3'terminus. GreA releases sequences of 2 to 3 nucleotides.</text>
</comment>
<name>A0A1F6MDN5_9BACT</name>
<evidence type="ECO:0000256" key="4">
    <source>
        <dbReference type="ARBA" id="ARBA00023125"/>
    </source>
</evidence>
<dbReference type="NCBIfam" id="NF001263">
    <property type="entry name" value="PRK00226.1-4"/>
    <property type="match status" value="1"/>
</dbReference>
<comment type="caution">
    <text evidence="12">The sequence shown here is derived from an EMBL/GenBank/DDBJ whole genome shotgun (WGS) entry which is preliminary data.</text>
</comment>
<evidence type="ECO:0000256" key="8">
    <source>
        <dbReference type="HAMAP-Rule" id="MF_00105"/>
    </source>
</evidence>
<dbReference type="InterPro" id="IPR022691">
    <property type="entry name" value="Tscrpt_elong_fac_GreA/B_N"/>
</dbReference>
<dbReference type="PROSITE" id="PS00829">
    <property type="entry name" value="GREAB_1"/>
    <property type="match status" value="1"/>
</dbReference>
<feature type="domain" description="Transcription elongation factor GreA/GreB C-terminal" evidence="10">
    <location>
        <begin position="85"/>
        <end position="155"/>
    </location>
</feature>
<accession>A0A1F6MDN5</accession>
<dbReference type="Proteomes" id="UP000177457">
    <property type="component" value="Unassembled WGS sequence"/>
</dbReference>
<comment type="similarity">
    <text evidence="1 8 9">Belongs to the GreA/GreB family.</text>
</comment>
<dbReference type="GO" id="GO:0006354">
    <property type="term" value="P:DNA-templated transcription elongation"/>
    <property type="evidence" value="ECO:0007669"/>
    <property type="project" value="TreeGrafter"/>
</dbReference>
<evidence type="ECO:0000313" key="12">
    <source>
        <dbReference type="EMBL" id="OGH69670.1"/>
    </source>
</evidence>
<evidence type="ECO:0000256" key="9">
    <source>
        <dbReference type="RuleBase" id="RU000556"/>
    </source>
</evidence>
<dbReference type="GO" id="GO:0032784">
    <property type="term" value="P:regulation of DNA-templated transcription elongation"/>
    <property type="evidence" value="ECO:0007669"/>
    <property type="project" value="UniProtKB-UniRule"/>
</dbReference>
<dbReference type="EMBL" id="MFQE01000069">
    <property type="protein sequence ID" value="OGH69670.1"/>
    <property type="molecule type" value="Genomic_DNA"/>
</dbReference>
<keyword evidence="5 8" id="KW-0804">Transcription</keyword>
<dbReference type="SUPFAM" id="SSF46557">
    <property type="entry name" value="GreA transcript cleavage protein, N-terminal domain"/>
    <property type="match status" value="1"/>
</dbReference>
<evidence type="ECO:0000256" key="7">
    <source>
        <dbReference type="ARBA" id="ARBA00030776"/>
    </source>
</evidence>
<sequence>MDDKKQFISKEKMAILEGELRRLKEATIPEIAKRIDDAKQMGDLSENAEYHQAREDLAWAQGRAREIQYILTNAEVIGELAAGSGFVGIGSTLVARANGVNKEYTIVGHQEADPAKGRISNESPLGEAFMGKRAGESVSVRVPAGLQVYDILEIK</sequence>
<dbReference type="HAMAP" id="MF_00105">
    <property type="entry name" value="GreA_GreB"/>
    <property type="match status" value="1"/>
</dbReference>
<dbReference type="InterPro" id="IPR001437">
    <property type="entry name" value="Tscrpt_elong_fac_GreA/B_C"/>
</dbReference>
<dbReference type="Pfam" id="PF03449">
    <property type="entry name" value="GreA_GreB_N"/>
    <property type="match status" value="1"/>
</dbReference>
<dbReference type="InterPro" id="IPR018151">
    <property type="entry name" value="TF_GreA/GreB_CS"/>
</dbReference>
<protein>
    <recommendedName>
        <fullName evidence="2 8">Transcription elongation factor GreA</fullName>
    </recommendedName>
    <alternativeName>
        <fullName evidence="7 8">Transcript cleavage factor GreA</fullName>
    </alternativeName>
</protein>
<dbReference type="InterPro" id="IPR036953">
    <property type="entry name" value="GreA/GreB_C_sf"/>
</dbReference>
<feature type="domain" description="Transcription elongation factor GreA/GreB N-terminal" evidence="11">
    <location>
        <begin position="8"/>
        <end position="76"/>
    </location>
</feature>
<evidence type="ECO:0000256" key="5">
    <source>
        <dbReference type="ARBA" id="ARBA00023163"/>
    </source>
</evidence>
<dbReference type="GO" id="GO:0070063">
    <property type="term" value="F:RNA polymerase binding"/>
    <property type="evidence" value="ECO:0007669"/>
    <property type="project" value="InterPro"/>
</dbReference>
<evidence type="ECO:0000256" key="6">
    <source>
        <dbReference type="ARBA" id="ARBA00024916"/>
    </source>
</evidence>
<gene>
    <name evidence="8" type="primary">greA</name>
    <name evidence="12" type="ORF">A3C90_04765</name>
</gene>
<evidence type="ECO:0000259" key="11">
    <source>
        <dbReference type="Pfam" id="PF03449"/>
    </source>
</evidence>
<dbReference type="PANTHER" id="PTHR30437">
    <property type="entry name" value="TRANSCRIPTION ELONGATION FACTOR GREA"/>
    <property type="match status" value="1"/>
</dbReference>
<dbReference type="InterPro" id="IPR036805">
    <property type="entry name" value="Tscrpt_elong_fac_GreA/B_N_sf"/>
</dbReference>
<evidence type="ECO:0000256" key="2">
    <source>
        <dbReference type="ARBA" id="ARBA00013729"/>
    </source>
</evidence>
<evidence type="ECO:0000256" key="3">
    <source>
        <dbReference type="ARBA" id="ARBA00023015"/>
    </source>
</evidence>
<dbReference type="SUPFAM" id="SSF54534">
    <property type="entry name" value="FKBP-like"/>
    <property type="match status" value="1"/>
</dbReference>
<dbReference type="Pfam" id="PF01272">
    <property type="entry name" value="GreA_GreB"/>
    <property type="match status" value="1"/>
</dbReference>
<dbReference type="InterPro" id="IPR028624">
    <property type="entry name" value="Tscrpt_elong_fac_GreA/B"/>
</dbReference>
<dbReference type="STRING" id="1798683.A3C90_04765"/>
<organism evidence="12 13">
    <name type="scientific">Candidatus Magasanikbacteria bacterium RIFCSPHIGHO2_02_FULL_51_14</name>
    <dbReference type="NCBI Taxonomy" id="1798683"/>
    <lineage>
        <taxon>Bacteria</taxon>
        <taxon>Candidatus Magasanikiibacteriota</taxon>
    </lineage>
</organism>
<evidence type="ECO:0000256" key="1">
    <source>
        <dbReference type="ARBA" id="ARBA00008213"/>
    </source>
</evidence>
<dbReference type="AlphaFoldDB" id="A0A1F6MDN5"/>
<dbReference type="InterPro" id="IPR023459">
    <property type="entry name" value="Tscrpt_elong_fac_GreA/B_fam"/>
</dbReference>
<dbReference type="PIRSF" id="PIRSF006092">
    <property type="entry name" value="GreA_GreB"/>
    <property type="match status" value="1"/>
</dbReference>
<dbReference type="Gene3D" id="3.10.50.30">
    <property type="entry name" value="Transcription elongation factor, GreA/GreB, C-terminal domain"/>
    <property type="match status" value="1"/>
</dbReference>
<dbReference type="GO" id="GO:0003677">
    <property type="term" value="F:DNA binding"/>
    <property type="evidence" value="ECO:0007669"/>
    <property type="project" value="UniProtKB-UniRule"/>
</dbReference>
<dbReference type="InterPro" id="IPR006359">
    <property type="entry name" value="Tscrpt_elong_fac_GreA"/>
</dbReference>
<dbReference type="PANTHER" id="PTHR30437:SF4">
    <property type="entry name" value="TRANSCRIPTION ELONGATION FACTOR GREA"/>
    <property type="match status" value="1"/>
</dbReference>
<dbReference type="NCBIfam" id="TIGR01462">
    <property type="entry name" value="greA"/>
    <property type="match status" value="1"/>
</dbReference>
<evidence type="ECO:0000259" key="10">
    <source>
        <dbReference type="Pfam" id="PF01272"/>
    </source>
</evidence>
<proteinExistence type="inferred from homology"/>
<keyword evidence="4 8" id="KW-0238">DNA-binding</keyword>
<dbReference type="FunFam" id="1.10.287.180:FF:000001">
    <property type="entry name" value="Transcription elongation factor GreA"/>
    <property type="match status" value="1"/>
</dbReference>
<evidence type="ECO:0000313" key="13">
    <source>
        <dbReference type="Proteomes" id="UP000177457"/>
    </source>
</evidence>
<dbReference type="Gene3D" id="1.10.287.180">
    <property type="entry name" value="Transcription elongation factor, GreA/GreB, N-terminal domain"/>
    <property type="match status" value="1"/>
</dbReference>
<reference evidence="12 13" key="1">
    <citation type="journal article" date="2016" name="Nat. Commun.">
        <title>Thousands of microbial genomes shed light on interconnected biogeochemical processes in an aquifer system.</title>
        <authorList>
            <person name="Anantharaman K."/>
            <person name="Brown C.T."/>
            <person name="Hug L.A."/>
            <person name="Sharon I."/>
            <person name="Castelle C.J."/>
            <person name="Probst A.J."/>
            <person name="Thomas B.C."/>
            <person name="Singh A."/>
            <person name="Wilkins M.J."/>
            <person name="Karaoz U."/>
            <person name="Brodie E.L."/>
            <person name="Williams K.H."/>
            <person name="Hubbard S.S."/>
            <person name="Banfield J.F."/>
        </authorList>
    </citation>
    <scope>NUCLEOTIDE SEQUENCE [LARGE SCALE GENOMIC DNA]</scope>
</reference>
<keyword evidence="3 8" id="KW-0805">Transcription regulation</keyword>